<protein>
    <submittedName>
        <fullName evidence="5">FAD-dependent oxidoreductase</fullName>
    </submittedName>
</protein>
<evidence type="ECO:0000313" key="5">
    <source>
        <dbReference type="EMBL" id="MBR0576112.1"/>
    </source>
</evidence>
<dbReference type="InterPro" id="IPR023753">
    <property type="entry name" value="FAD/NAD-binding_dom"/>
</dbReference>
<dbReference type="PROSITE" id="PS51379">
    <property type="entry name" value="4FE4S_FER_2"/>
    <property type="match status" value="2"/>
</dbReference>
<dbReference type="InterPro" id="IPR017900">
    <property type="entry name" value="4Fe4S_Fe_S_CS"/>
</dbReference>
<keyword evidence="3" id="KW-0411">Iron-sulfur</keyword>
<evidence type="ECO:0000313" key="6">
    <source>
        <dbReference type="Proteomes" id="UP000675379"/>
    </source>
</evidence>
<comment type="caution">
    <text evidence="5">The sequence shown here is derived from an EMBL/GenBank/DDBJ whole genome shotgun (WGS) entry which is preliminary data.</text>
</comment>
<dbReference type="AlphaFoldDB" id="A0A941CP00"/>
<dbReference type="InterPro" id="IPR028261">
    <property type="entry name" value="DPD_II"/>
</dbReference>
<dbReference type="Proteomes" id="UP000675379">
    <property type="component" value="Unassembled WGS sequence"/>
</dbReference>
<feature type="domain" description="4Fe-4S ferredoxin-type" evidence="4">
    <location>
        <begin position="857"/>
        <end position="886"/>
    </location>
</feature>
<evidence type="ECO:0000256" key="3">
    <source>
        <dbReference type="ARBA" id="ARBA00023014"/>
    </source>
</evidence>
<dbReference type="GO" id="GO:0051536">
    <property type="term" value="F:iron-sulfur cluster binding"/>
    <property type="evidence" value="ECO:0007669"/>
    <property type="project" value="UniProtKB-KW"/>
</dbReference>
<dbReference type="InterPro" id="IPR036188">
    <property type="entry name" value="FAD/NAD-bd_sf"/>
</dbReference>
<dbReference type="SUPFAM" id="SSF46548">
    <property type="entry name" value="alpha-helical ferredoxin"/>
    <property type="match status" value="1"/>
</dbReference>
<keyword evidence="2" id="KW-0408">Iron</keyword>
<dbReference type="GO" id="GO:0016491">
    <property type="term" value="F:oxidoreductase activity"/>
    <property type="evidence" value="ECO:0007669"/>
    <property type="project" value="InterPro"/>
</dbReference>
<dbReference type="RefSeq" id="WP_211800895.1">
    <property type="nucleotide sequence ID" value="NZ_JAGSCS010000007.1"/>
</dbReference>
<dbReference type="Gene3D" id="3.50.50.60">
    <property type="entry name" value="FAD/NAD(P)-binding domain"/>
    <property type="match status" value="2"/>
</dbReference>
<accession>A0A941CP00</accession>
<dbReference type="InterPro" id="IPR017896">
    <property type="entry name" value="4Fe4S_Fe-S-bd"/>
</dbReference>
<organism evidence="5 6">
    <name type="scientific">Proteiniclasticum sediminis</name>
    <dbReference type="NCBI Taxonomy" id="2804028"/>
    <lineage>
        <taxon>Bacteria</taxon>
        <taxon>Bacillati</taxon>
        <taxon>Bacillota</taxon>
        <taxon>Clostridia</taxon>
        <taxon>Eubacteriales</taxon>
        <taxon>Clostridiaceae</taxon>
        <taxon>Proteiniclasticum</taxon>
    </lineage>
</organism>
<evidence type="ECO:0000256" key="1">
    <source>
        <dbReference type="ARBA" id="ARBA00022723"/>
    </source>
</evidence>
<dbReference type="InterPro" id="IPR009051">
    <property type="entry name" value="Helical_ferredxn"/>
</dbReference>
<evidence type="ECO:0000256" key="2">
    <source>
        <dbReference type="ARBA" id="ARBA00023004"/>
    </source>
</evidence>
<dbReference type="PANTHER" id="PTHR42783:SF3">
    <property type="entry name" value="GLUTAMATE SYNTHASE [NADPH] SMALL CHAIN-RELATED"/>
    <property type="match status" value="1"/>
</dbReference>
<keyword evidence="1" id="KW-0479">Metal-binding</keyword>
<dbReference type="Pfam" id="PF00037">
    <property type="entry name" value="Fer4"/>
    <property type="match status" value="2"/>
</dbReference>
<dbReference type="Pfam" id="PF07992">
    <property type="entry name" value="Pyr_redox_2"/>
    <property type="match status" value="1"/>
</dbReference>
<dbReference type="PANTHER" id="PTHR42783">
    <property type="entry name" value="GLUTAMATE SYNTHASE [NADPH] SMALL CHAIN"/>
    <property type="match status" value="1"/>
</dbReference>
<evidence type="ECO:0000259" key="4">
    <source>
        <dbReference type="PROSITE" id="PS51379"/>
    </source>
</evidence>
<dbReference type="EMBL" id="JAGSCS010000007">
    <property type="protein sequence ID" value="MBR0576112.1"/>
    <property type="molecule type" value="Genomic_DNA"/>
</dbReference>
<dbReference type="SUPFAM" id="SSF54862">
    <property type="entry name" value="4Fe-4S ferredoxins"/>
    <property type="match status" value="2"/>
</dbReference>
<reference evidence="5" key="1">
    <citation type="submission" date="2021-04" db="EMBL/GenBank/DDBJ databases">
        <title>Proteiniclasticum sedimins sp. nov., an obligate anaerobic bacterium isolated from anaerobic sludge.</title>
        <authorList>
            <person name="Liu J."/>
        </authorList>
    </citation>
    <scope>NUCLEOTIDE SEQUENCE</scope>
    <source>
        <strain evidence="5">BAD-10</strain>
    </source>
</reference>
<dbReference type="GO" id="GO:0046872">
    <property type="term" value="F:metal ion binding"/>
    <property type="evidence" value="ECO:0007669"/>
    <property type="project" value="UniProtKB-KW"/>
</dbReference>
<sequence length="924" mass="102129">MAKKQEKTNFNKSTNFNFALNWADVDGRAYRQEIVDLANKIGRTKAGTSREAIPFGPEYYALAPILSPDEAKIALHVGFRDKKSAEEIAEAAGEPLEKVKKALQHLAWTGVTFWNTVDGVDVYWHDIFVPGHLEMINNNKEIVAKHPEVAEAFYYFGSKKGPMAAGIMPVGGGPMRVLPIERAIDGNSKKVGYEEISKHLQEAHIFSVSDCSCRTSREAMHEGCGHLKEEMCIQLDHAAEYYIKTGRGREITREEAFEIIRKAEDNGLMHSVPNLDTPGHTHAICNCCGCGCYAMRLANEYLNNDIVRSNYKSVVDESKCVACGECVDVCPTNAVRLGQKLCAKTPLDEKITKITPRNTEWQEDKWNSDYRVNRKNTLESGTAPCITKCPAHIPVQGYIKLAAQGKYTEALELIKKHNPLPAVCGRVCPRLCEEDCTRSAYDEAVAVDDIKKFIAQKDLEAGTRYLPKKRHDYSHKKVAIIGSGPSGLTCAYDLALDGYDVTVFEKEKRLGGMLTLGIPSYRLEKDVVEAEIDVIREMGVKFETGVEIGKDVTLEELRRKGFHAFYIAIGASLGRNLGIPGEELPEVMHGVEFLKKINLGENPEVSGKVVVIGGGNVAIDVARSSVRLPQVESAALYCLEPRSSMPAHEEEVEEALSEEISIHNSWGPVRILHDGVKVTGVEFKKCTSIFDASGKFSPVYDETDIIMVSCDHVLLSVGQTYGYGELLVGEDVLLTERRTIKVDPVTLQSSKADIFAGGDVASGPRLAIDAIAAGKEAAISIHRFVQKGQSLVFGRDNHAYKMLDKNNLQQIMDYDGTERQRIAAVEGRIAKDTFKDLRGVLTEEQIKKESSRCLGCGASKVDEYLCVGCGACTLRCKFGAISLERVYDEKGFELDKLSKAVLKNALKRKAKITLNKINPFVETR</sequence>
<dbReference type="PROSITE" id="PS00198">
    <property type="entry name" value="4FE4S_FER_1"/>
    <property type="match status" value="1"/>
</dbReference>
<name>A0A941CP00_9CLOT</name>
<dbReference type="SUPFAM" id="SSF51971">
    <property type="entry name" value="Nucleotide-binding domain"/>
    <property type="match status" value="2"/>
</dbReference>
<dbReference type="Gene3D" id="1.10.1060.10">
    <property type="entry name" value="Alpha-helical ferredoxin"/>
    <property type="match status" value="1"/>
</dbReference>
<dbReference type="Pfam" id="PF14691">
    <property type="entry name" value="Fer4_20"/>
    <property type="match status" value="1"/>
</dbReference>
<proteinExistence type="predicted"/>
<gene>
    <name evidence="5" type="ORF">KCG48_07125</name>
</gene>
<dbReference type="Gene3D" id="3.30.70.20">
    <property type="match status" value="1"/>
</dbReference>
<keyword evidence="6" id="KW-1185">Reference proteome</keyword>
<feature type="domain" description="4Fe-4S ferredoxin-type" evidence="4">
    <location>
        <begin position="311"/>
        <end position="340"/>
    </location>
</feature>
<dbReference type="PRINTS" id="PR00419">
    <property type="entry name" value="ADXRDTASE"/>
</dbReference>